<name>A0ABT3FNQ6_9BACT</name>
<keyword evidence="3" id="KW-1185">Reference proteome</keyword>
<sequence length="224" mass="25912">MSLWAGGSVRGEGVLVYKNQTFHPDQSAPAIRYDRIEGEGFVSWVFVGKEKKRFEKTQFHLWLELPQDLPHDVTSDYDLKAISLRKDEMEKFTKRFPNAAPIAKKSLDLHIEWCAKIKEGMVRHGGEWMPKKTYLDLQAKIAADEQAAKDLAERKSKELVESEMQRKLAKEREVRRIKEAARAATVDRHKAKLRKLQDEIAEIEESTDRLVGELKTLVEKEKQP</sequence>
<accession>A0ABT3FNQ6</accession>
<dbReference type="RefSeq" id="WP_264501161.1">
    <property type="nucleotide sequence ID" value="NZ_JAPDDS010000005.1"/>
</dbReference>
<evidence type="ECO:0000313" key="3">
    <source>
        <dbReference type="Proteomes" id="UP001207930"/>
    </source>
</evidence>
<proteinExistence type="predicted"/>
<protein>
    <submittedName>
        <fullName evidence="2">Uncharacterized protein</fullName>
    </submittedName>
</protein>
<organism evidence="2 3">
    <name type="scientific">Luteolibacter flavescens</name>
    <dbReference type="NCBI Taxonomy" id="1859460"/>
    <lineage>
        <taxon>Bacteria</taxon>
        <taxon>Pseudomonadati</taxon>
        <taxon>Verrucomicrobiota</taxon>
        <taxon>Verrucomicrobiia</taxon>
        <taxon>Verrucomicrobiales</taxon>
        <taxon>Verrucomicrobiaceae</taxon>
        <taxon>Luteolibacter</taxon>
    </lineage>
</organism>
<evidence type="ECO:0000313" key="2">
    <source>
        <dbReference type="EMBL" id="MCW1885204.1"/>
    </source>
</evidence>
<reference evidence="2 3" key="1">
    <citation type="submission" date="2022-10" db="EMBL/GenBank/DDBJ databases">
        <title>Luteolibacter flavescens strain MCCC 1K03193, whole genome shotgun sequencing project.</title>
        <authorList>
            <person name="Zhao G."/>
            <person name="Shen L."/>
        </authorList>
    </citation>
    <scope>NUCLEOTIDE SEQUENCE [LARGE SCALE GENOMIC DNA]</scope>
    <source>
        <strain evidence="2 3">MCCC 1K03193</strain>
    </source>
</reference>
<keyword evidence="1" id="KW-0175">Coiled coil</keyword>
<dbReference type="Proteomes" id="UP001207930">
    <property type="component" value="Unassembled WGS sequence"/>
</dbReference>
<comment type="caution">
    <text evidence="2">The sequence shown here is derived from an EMBL/GenBank/DDBJ whole genome shotgun (WGS) entry which is preliminary data.</text>
</comment>
<dbReference type="EMBL" id="JAPDDS010000005">
    <property type="protein sequence ID" value="MCW1885204.1"/>
    <property type="molecule type" value="Genomic_DNA"/>
</dbReference>
<evidence type="ECO:0000256" key="1">
    <source>
        <dbReference type="SAM" id="Coils"/>
    </source>
</evidence>
<feature type="coiled-coil region" evidence="1">
    <location>
        <begin position="134"/>
        <end position="213"/>
    </location>
</feature>
<gene>
    <name evidence="2" type="ORF">OKA04_10735</name>
</gene>